<dbReference type="EMBL" id="ABEU02000016">
    <property type="protein sequence ID" value="PNR38279.1"/>
    <property type="molecule type" value="Genomic_DNA"/>
</dbReference>
<proteinExistence type="predicted"/>
<dbReference type="AlphaFoldDB" id="A0A2K1J9U0"/>
<gene>
    <name evidence="1" type="ORF">PHYPA_021390</name>
</gene>
<reference evidence="1 3" key="1">
    <citation type="journal article" date="2008" name="Science">
        <title>The Physcomitrella genome reveals evolutionary insights into the conquest of land by plants.</title>
        <authorList>
            <person name="Rensing S."/>
            <person name="Lang D."/>
            <person name="Zimmer A."/>
            <person name="Terry A."/>
            <person name="Salamov A."/>
            <person name="Shapiro H."/>
            <person name="Nishiyama T."/>
            <person name="Perroud P.-F."/>
            <person name="Lindquist E."/>
            <person name="Kamisugi Y."/>
            <person name="Tanahashi T."/>
            <person name="Sakakibara K."/>
            <person name="Fujita T."/>
            <person name="Oishi K."/>
            <person name="Shin-I T."/>
            <person name="Kuroki Y."/>
            <person name="Toyoda A."/>
            <person name="Suzuki Y."/>
            <person name="Hashimoto A."/>
            <person name="Yamaguchi K."/>
            <person name="Sugano A."/>
            <person name="Kohara Y."/>
            <person name="Fujiyama A."/>
            <person name="Anterola A."/>
            <person name="Aoki S."/>
            <person name="Ashton N."/>
            <person name="Barbazuk W.B."/>
            <person name="Barker E."/>
            <person name="Bennetzen J."/>
            <person name="Bezanilla M."/>
            <person name="Blankenship R."/>
            <person name="Cho S.H."/>
            <person name="Dutcher S."/>
            <person name="Estelle M."/>
            <person name="Fawcett J.A."/>
            <person name="Gundlach H."/>
            <person name="Hanada K."/>
            <person name="Heyl A."/>
            <person name="Hicks K.A."/>
            <person name="Hugh J."/>
            <person name="Lohr M."/>
            <person name="Mayer K."/>
            <person name="Melkozernov A."/>
            <person name="Murata T."/>
            <person name="Nelson D."/>
            <person name="Pils B."/>
            <person name="Prigge M."/>
            <person name="Reiss B."/>
            <person name="Renner T."/>
            <person name="Rombauts S."/>
            <person name="Rushton P."/>
            <person name="Sanderfoot A."/>
            <person name="Schween G."/>
            <person name="Shiu S.-H."/>
            <person name="Stueber K."/>
            <person name="Theodoulou F.L."/>
            <person name="Tu H."/>
            <person name="Van de Peer Y."/>
            <person name="Verrier P.J."/>
            <person name="Waters E."/>
            <person name="Wood A."/>
            <person name="Yang L."/>
            <person name="Cove D."/>
            <person name="Cuming A."/>
            <person name="Hasebe M."/>
            <person name="Lucas S."/>
            <person name="Mishler D.B."/>
            <person name="Reski R."/>
            <person name="Grigoriev I."/>
            <person name="Quatrano R.S."/>
            <person name="Boore J.L."/>
        </authorList>
    </citation>
    <scope>NUCLEOTIDE SEQUENCE [LARGE SCALE GENOMIC DNA]</scope>
    <source>
        <strain evidence="2 3">cv. Gransden 2004</strain>
    </source>
</reference>
<sequence length="22" mass="2415">MGARGCPQIPATSLPIEVYYFT</sequence>
<keyword evidence="3" id="KW-1185">Reference proteome</keyword>
<name>A0A2K1J9U0_PHYPA</name>
<evidence type="ECO:0000313" key="3">
    <source>
        <dbReference type="Proteomes" id="UP000006727"/>
    </source>
</evidence>
<protein>
    <submittedName>
        <fullName evidence="1 2">Uncharacterized protein</fullName>
    </submittedName>
</protein>
<evidence type="ECO:0000313" key="1">
    <source>
        <dbReference type="EMBL" id="PNR38279.1"/>
    </source>
</evidence>
<evidence type="ECO:0000313" key="2">
    <source>
        <dbReference type="EnsemblPlants" id="Pp3c16_23520V3.1"/>
    </source>
</evidence>
<dbReference type="Gramene" id="Pp3c16_23520V3.1">
    <property type="protein sequence ID" value="Pp3c16_23520V3.1"/>
    <property type="gene ID" value="Pp3c16_23520"/>
</dbReference>
<accession>A0A2K1J9U0</accession>
<dbReference type="InParanoid" id="A0A2K1J9U0"/>
<dbReference type="Proteomes" id="UP000006727">
    <property type="component" value="Chromosome 16"/>
</dbReference>
<reference evidence="2" key="3">
    <citation type="submission" date="2020-12" db="UniProtKB">
        <authorList>
            <consortium name="EnsemblPlants"/>
        </authorList>
    </citation>
    <scope>IDENTIFICATION</scope>
</reference>
<dbReference type="EnsemblPlants" id="Pp3c16_23520V3.1">
    <property type="protein sequence ID" value="Pp3c16_23520V3.1"/>
    <property type="gene ID" value="Pp3c16_23520"/>
</dbReference>
<reference evidence="1 3" key="2">
    <citation type="journal article" date="2018" name="Plant J.">
        <title>The Physcomitrella patens chromosome-scale assembly reveals moss genome structure and evolution.</title>
        <authorList>
            <person name="Lang D."/>
            <person name="Ullrich K.K."/>
            <person name="Murat F."/>
            <person name="Fuchs J."/>
            <person name="Jenkins J."/>
            <person name="Haas F.B."/>
            <person name="Piednoel M."/>
            <person name="Gundlach H."/>
            <person name="Van Bel M."/>
            <person name="Meyberg R."/>
            <person name="Vives C."/>
            <person name="Morata J."/>
            <person name="Symeonidi A."/>
            <person name="Hiss M."/>
            <person name="Muchero W."/>
            <person name="Kamisugi Y."/>
            <person name="Saleh O."/>
            <person name="Blanc G."/>
            <person name="Decker E.L."/>
            <person name="van Gessel N."/>
            <person name="Grimwood J."/>
            <person name="Hayes R.D."/>
            <person name="Graham S.W."/>
            <person name="Gunter L.E."/>
            <person name="McDaniel S.F."/>
            <person name="Hoernstein S.N.W."/>
            <person name="Larsson A."/>
            <person name="Li F.W."/>
            <person name="Perroud P.F."/>
            <person name="Phillips J."/>
            <person name="Ranjan P."/>
            <person name="Rokshar D.S."/>
            <person name="Rothfels C.J."/>
            <person name="Schneider L."/>
            <person name="Shu S."/>
            <person name="Stevenson D.W."/>
            <person name="Thummler F."/>
            <person name="Tillich M."/>
            <person name="Villarreal Aguilar J.C."/>
            <person name="Widiez T."/>
            <person name="Wong G.K."/>
            <person name="Wymore A."/>
            <person name="Zhang Y."/>
            <person name="Zimmer A.D."/>
            <person name="Quatrano R.S."/>
            <person name="Mayer K.F.X."/>
            <person name="Goodstein D."/>
            <person name="Casacuberta J.M."/>
            <person name="Vandepoele K."/>
            <person name="Reski R."/>
            <person name="Cuming A.C."/>
            <person name="Tuskan G.A."/>
            <person name="Maumus F."/>
            <person name="Salse J."/>
            <person name="Schmutz J."/>
            <person name="Rensing S.A."/>
        </authorList>
    </citation>
    <scope>NUCLEOTIDE SEQUENCE [LARGE SCALE GENOMIC DNA]</scope>
    <source>
        <strain evidence="2 3">cv. Gransden 2004</strain>
    </source>
</reference>
<organism evidence="1">
    <name type="scientific">Physcomitrium patens</name>
    <name type="common">Spreading-leaved earth moss</name>
    <name type="synonym">Physcomitrella patens</name>
    <dbReference type="NCBI Taxonomy" id="3218"/>
    <lineage>
        <taxon>Eukaryota</taxon>
        <taxon>Viridiplantae</taxon>
        <taxon>Streptophyta</taxon>
        <taxon>Embryophyta</taxon>
        <taxon>Bryophyta</taxon>
        <taxon>Bryophytina</taxon>
        <taxon>Bryopsida</taxon>
        <taxon>Funariidae</taxon>
        <taxon>Funariales</taxon>
        <taxon>Funariaceae</taxon>
        <taxon>Physcomitrium</taxon>
    </lineage>
</organism>